<dbReference type="SMART" id="SM00267">
    <property type="entry name" value="GGDEF"/>
    <property type="match status" value="1"/>
</dbReference>
<reference evidence="3 4" key="1">
    <citation type="submission" date="2020-08" db="EMBL/GenBank/DDBJ databases">
        <title>Sequencing the genomes of 1000 actinobacteria strains.</title>
        <authorList>
            <person name="Klenk H.-P."/>
        </authorList>
    </citation>
    <scope>NUCLEOTIDE SEQUENCE [LARGE SCALE GENOMIC DNA]</scope>
    <source>
        <strain evidence="3 4">DSM 45084</strain>
    </source>
</reference>
<sequence length="211" mass="22857">MHRKISGDGGIAARVRRLFSRPAGHHARCHVCGTPVDTRWTLDSRTGVPTWDVWRIEAEAALHRPGGPRAVLLLDLDRFKDVNDEYGHLAGDAVLAAVAGLLRSSTRAHDLVGRYGGDEFVVLLSAAEDAETVAHRVARGIRGLVVPVLDADGCAVTIRGLSASVGCAPAHGETDLHTLVRRADAAMYAAKRRGARRDRMPDQQERRLRVG</sequence>
<evidence type="ECO:0000313" key="3">
    <source>
        <dbReference type="EMBL" id="MBB4965736.1"/>
    </source>
</evidence>
<dbReference type="NCBIfam" id="TIGR00254">
    <property type="entry name" value="GGDEF"/>
    <property type="match status" value="1"/>
</dbReference>
<gene>
    <name evidence="3" type="ORF">F4559_003095</name>
</gene>
<accession>A0A7W7T3B5</accession>
<dbReference type="CDD" id="cd01949">
    <property type="entry name" value="GGDEF"/>
    <property type="match status" value="1"/>
</dbReference>
<dbReference type="Pfam" id="PF00990">
    <property type="entry name" value="GGDEF"/>
    <property type="match status" value="1"/>
</dbReference>
<dbReference type="PANTHER" id="PTHR45138:SF9">
    <property type="entry name" value="DIGUANYLATE CYCLASE DGCM-RELATED"/>
    <property type="match status" value="1"/>
</dbReference>
<dbReference type="GO" id="GO:0043709">
    <property type="term" value="P:cell adhesion involved in single-species biofilm formation"/>
    <property type="evidence" value="ECO:0007669"/>
    <property type="project" value="TreeGrafter"/>
</dbReference>
<feature type="compositionally biased region" description="Basic and acidic residues" evidence="1">
    <location>
        <begin position="197"/>
        <end position="211"/>
    </location>
</feature>
<dbReference type="RefSeq" id="WP_184669386.1">
    <property type="nucleotide sequence ID" value="NZ_BAABAI010000038.1"/>
</dbReference>
<dbReference type="InterPro" id="IPR000160">
    <property type="entry name" value="GGDEF_dom"/>
</dbReference>
<dbReference type="PROSITE" id="PS50887">
    <property type="entry name" value="GGDEF"/>
    <property type="match status" value="1"/>
</dbReference>
<dbReference type="GO" id="GO:1902201">
    <property type="term" value="P:negative regulation of bacterial-type flagellum-dependent cell motility"/>
    <property type="evidence" value="ECO:0007669"/>
    <property type="project" value="TreeGrafter"/>
</dbReference>
<protein>
    <submittedName>
        <fullName evidence="3">Diguanylate cyclase (GGDEF)-like protein</fullName>
    </submittedName>
</protein>
<feature type="region of interest" description="Disordered" evidence="1">
    <location>
        <begin position="191"/>
        <end position="211"/>
    </location>
</feature>
<dbReference type="InterPro" id="IPR050469">
    <property type="entry name" value="Diguanylate_Cyclase"/>
</dbReference>
<dbReference type="Proteomes" id="UP000542674">
    <property type="component" value="Unassembled WGS sequence"/>
</dbReference>
<evidence type="ECO:0000313" key="4">
    <source>
        <dbReference type="Proteomes" id="UP000542674"/>
    </source>
</evidence>
<dbReference type="AlphaFoldDB" id="A0A7W7T3B5"/>
<dbReference type="SUPFAM" id="SSF55073">
    <property type="entry name" value="Nucleotide cyclase"/>
    <property type="match status" value="1"/>
</dbReference>
<dbReference type="GO" id="GO:0052621">
    <property type="term" value="F:diguanylate cyclase activity"/>
    <property type="evidence" value="ECO:0007669"/>
    <property type="project" value="TreeGrafter"/>
</dbReference>
<organism evidence="3 4">
    <name type="scientific">Saccharothrix violaceirubra</name>
    <dbReference type="NCBI Taxonomy" id="413306"/>
    <lineage>
        <taxon>Bacteria</taxon>
        <taxon>Bacillati</taxon>
        <taxon>Actinomycetota</taxon>
        <taxon>Actinomycetes</taxon>
        <taxon>Pseudonocardiales</taxon>
        <taxon>Pseudonocardiaceae</taxon>
        <taxon>Saccharothrix</taxon>
    </lineage>
</organism>
<comment type="caution">
    <text evidence="3">The sequence shown here is derived from an EMBL/GenBank/DDBJ whole genome shotgun (WGS) entry which is preliminary data.</text>
</comment>
<proteinExistence type="predicted"/>
<name>A0A7W7T3B5_9PSEU</name>
<dbReference type="InterPro" id="IPR029787">
    <property type="entry name" value="Nucleotide_cyclase"/>
</dbReference>
<dbReference type="InterPro" id="IPR043128">
    <property type="entry name" value="Rev_trsase/Diguanyl_cyclase"/>
</dbReference>
<evidence type="ECO:0000256" key="1">
    <source>
        <dbReference type="SAM" id="MobiDB-lite"/>
    </source>
</evidence>
<dbReference type="GO" id="GO:0005886">
    <property type="term" value="C:plasma membrane"/>
    <property type="evidence" value="ECO:0007669"/>
    <property type="project" value="TreeGrafter"/>
</dbReference>
<dbReference type="PANTHER" id="PTHR45138">
    <property type="entry name" value="REGULATORY COMPONENTS OF SENSORY TRANSDUCTION SYSTEM"/>
    <property type="match status" value="1"/>
</dbReference>
<keyword evidence="4" id="KW-1185">Reference proteome</keyword>
<evidence type="ECO:0000259" key="2">
    <source>
        <dbReference type="PROSITE" id="PS50887"/>
    </source>
</evidence>
<dbReference type="EMBL" id="JACHJS010000001">
    <property type="protein sequence ID" value="MBB4965736.1"/>
    <property type="molecule type" value="Genomic_DNA"/>
</dbReference>
<dbReference type="Gene3D" id="3.30.70.270">
    <property type="match status" value="1"/>
</dbReference>
<feature type="domain" description="GGDEF" evidence="2">
    <location>
        <begin position="67"/>
        <end position="203"/>
    </location>
</feature>